<dbReference type="OrthoDB" id="8538589at2"/>
<dbReference type="InterPro" id="IPR036568">
    <property type="entry name" value="GGCT-like_sf"/>
</dbReference>
<dbReference type="Pfam" id="PF06094">
    <property type="entry name" value="GGACT"/>
    <property type="match status" value="1"/>
</dbReference>
<dbReference type="RefSeq" id="WP_144868437.1">
    <property type="nucleotide sequence ID" value="NZ_LR213851.1"/>
</dbReference>
<dbReference type="InterPro" id="IPR013024">
    <property type="entry name" value="GGCT-like"/>
</dbReference>
<dbReference type="AlphaFoldDB" id="A0A563W5A2"/>
<dbReference type="InterPro" id="IPR009288">
    <property type="entry name" value="AIG2-like_dom"/>
</dbReference>
<dbReference type="CDD" id="cd06661">
    <property type="entry name" value="GGCT_like"/>
    <property type="match status" value="1"/>
</dbReference>
<keyword evidence="3" id="KW-1185">Reference proteome</keyword>
<proteinExistence type="predicted"/>
<accession>A0A563W5A2</accession>
<organism evidence="2 3">
    <name type="scientific">Hyella patelloides LEGE 07179</name>
    <dbReference type="NCBI Taxonomy" id="945734"/>
    <lineage>
        <taxon>Bacteria</taxon>
        <taxon>Bacillati</taxon>
        <taxon>Cyanobacteriota</taxon>
        <taxon>Cyanophyceae</taxon>
        <taxon>Pleurocapsales</taxon>
        <taxon>Hyellaceae</taxon>
        <taxon>Hyella</taxon>
    </lineage>
</organism>
<evidence type="ECO:0000313" key="2">
    <source>
        <dbReference type="EMBL" id="VEP18881.1"/>
    </source>
</evidence>
<dbReference type="SUPFAM" id="SSF110857">
    <property type="entry name" value="Gamma-glutamyl cyclotransferase-like"/>
    <property type="match status" value="1"/>
</dbReference>
<evidence type="ECO:0000259" key="1">
    <source>
        <dbReference type="Pfam" id="PF06094"/>
    </source>
</evidence>
<dbReference type="EMBL" id="CAACVJ010000703">
    <property type="protein sequence ID" value="VEP18881.1"/>
    <property type="molecule type" value="Genomic_DNA"/>
</dbReference>
<sequence length="100" mass="11410">MNSQQSIIQVFVYGTLKPGESNYETYCQGKTIAEIPAYTRGQLYQLFPGYPAITKGNNKVEGYLLSFSSSKILFSLDCLEGYSETRAFDFNDYYRQQVTI</sequence>
<feature type="domain" description="Gamma-glutamylcyclotransferase AIG2-like" evidence="1">
    <location>
        <begin position="10"/>
        <end position="96"/>
    </location>
</feature>
<evidence type="ECO:0000313" key="3">
    <source>
        <dbReference type="Proteomes" id="UP000320055"/>
    </source>
</evidence>
<protein>
    <recommendedName>
        <fullName evidence="1">Gamma-glutamylcyclotransferase AIG2-like domain-containing protein</fullName>
    </recommendedName>
</protein>
<reference evidence="2 3" key="1">
    <citation type="submission" date="2019-01" db="EMBL/GenBank/DDBJ databases">
        <authorList>
            <person name="Brito A."/>
        </authorList>
    </citation>
    <scope>NUCLEOTIDE SEQUENCE [LARGE SCALE GENOMIC DNA]</scope>
    <source>
        <strain evidence="2">1</strain>
    </source>
</reference>
<dbReference type="Proteomes" id="UP000320055">
    <property type="component" value="Unassembled WGS sequence"/>
</dbReference>
<gene>
    <name evidence="2" type="ORF">H1P_940021</name>
</gene>
<dbReference type="Gene3D" id="3.10.490.10">
    <property type="entry name" value="Gamma-glutamyl cyclotransferase-like"/>
    <property type="match status" value="1"/>
</dbReference>
<name>A0A563W5A2_9CYAN</name>